<comment type="caution">
    <text evidence="1">The sequence shown here is derived from an EMBL/GenBank/DDBJ whole genome shotgun (WGS) entry which is preliminary data.</text>
</comment>
<proteinExistence type="predicted"/>
<evidence type="ECO:0000313" key="1">
    <source>
        <dbReference type="EMBL" id="OBV12391.1"/>
    </source>
</evidence>
<keyword evidence="2" id="KW-1185">Reference proteome</keyword>
<dbReference type="AlphaFoldDB" id="A0A1A7BKZ2"/>
<evidence type="ECO:0000313" key="2">
    <source>
        <dbReference type="Proteomes" id="UP000092484"/>
    </source>
</evidence>
<protein>
    <submittedName>
        <fullName evidence="1">Uncharacterized protein</fullName>
    </submittedName>
</protein>
<dbReference type="EMBL" id="LZYB01000001">
    <property type="protein sequence ID" value="OBV12391.1"/>
    <property type="molecule type" value="Genomic_DNA"/>
</dbReference>
<accession>A0A1A7BKZ2</accession>
<dbReference type="Proteomes" id="UP000092484">
    <property type="component" value="Unassembled WGS sequence"/>
</dbReference>
<organism evidence="1 2">
    <name type="scientific">Erythrobacter dokdonensis DSW-74</name>
    <dbReference type="NCBI Taxonomy" id="1300349"/>
    <lineage>
        <taxon>Bacteria</taxon>
        <taxon>Pseudomonadati</taxon>
        <taxon>Pseudomonadota</taxon>
        <taxon>Alphaproteobacteria</taxon>
        <taxon>Sphingomonadales</taxon>
        <taxon>Erythrobacteraceae</taxon>
        <taxon>Erythrobacter/Porphyrobacter group</taxon>
        <taxon>Erythrobacter</taxon>
    </lineage>
</organism>
<sequence length="169" mass="18288">MSAVFARHQANSGDPFIDKPRILAGAKVPVAIDSAWKDIIVHRATTALKPCQKTGPGIRQYLELNGTARLLLHHKRPRSYLTATYDVADLHPHKVAAPELAIDCQVEQRTITQSAAFVEKESDLPDLFRLEGTLGTNTPSSVPGLAVDGGVLGVRYLHDCSPLTTMVIG</sequence>
<reference evidence="1 2" key="1">
    <citation type="submission" date="2016-06" db="EMBL/GenBank/DDBJ databases">
        <title>Genome sequence of Porphyrobacter dokdonensis DSW-74.</title>
        <authorList>
            <person name="Kim J.F."/>
            <person name="Song J.Y."/>
        </authorList>
    </citation>
    <scope>NUCLEOTIDE SEQUENCE [LARGE SCALE GENOMIC DNA]</scope>
    <source>
        <strain evidence="1 2">DSW-74</strain>
    </source>
</reference>
<name>A0A1A7BKZ2_9SPHN</name>
<gene>
    <name evidence="1" type="ORF">I603_0522</name>
</gene>